<gene>
    <name evidence="1" type="ORF">CR165_20555</name>
</gene>
<dbReference type="OrthoDB" id="9763644at2"/>
<reference evidence="2" key="1">
    <citation type="submission" date="2017-10" db="EMBL/GenBank/DDBJ databases">
        <authorList>
            <person name="Toshchakov S.V."/>
            <person name="Goeva M.A."/>
        </authorList>
    </citation>
    <scope>NUCLEOTIDE SEQUENCE [LARGE SCALE GENOMIC DNA]</scope>
    <source>
        <strain evidence="2">JR1/69-1-13</strain>
    </source>
</reference>
<evidence type="ECO:0000313" key="2">
    <source>
        <dbReference type="Proteomes" id="UP000245048"/>
    </source>
</evidence>
<accession>A0A2U1UZ85</accession>
<dbReference type="Gene3D" id="3.40.50.300">
    <property type="entry name" value="P-loop containing nucleotide triphosphate hydrolases"/>
    <property type="match status" value="1"/>
</dbReference>
<organism evidence="1 2">
    <name type="scientific">Teichococcus aestuarii</name>
    <dbReference type="NCBI Taxonomy" id="568898"/>
    <lineage>
        <taxon>Bacteria</taxon>
        <taxon>Pseudomonadati</taxon>
        <taxon>Pseudomonadota</taxon>
        <taxon>Alphaproteobacteria</taxon>
        <taxon>Acetobacterales</taxon>
        <taxon>Roseomonadaceae</taxon>
        <taxon>Roseomonas</taxon>
    </lineage>
</organism>
<proteinExistence type="predicted"/>
<comment type="caution">
    <text evidence="1">The sequence shown here is derived from an EMBL/GenBank/DDBJ whole genome shotgun (WGS) entry which is preliminary data.</text>
</comment>
<dbReference type="RefSeq" id="WP_109518821.1">
    <property type="nucleotide sequence ID" value="NZ_PDOA01000021.1"/>
</dbReference>
<protein>
    <submittedName>
        <fullName evidence="1">Uncharacterized protein</fullName>
    </submittedName>
</protein>
<dbReference type="EMBL" id="PDOA01000021">
    <property type="protein sequence ID" value="PWC26962.1"/>
    <property type="molecule type" value="Genomic_DNA"/>
</dbReference>
<keyword evidence="2" id="KW-1185">Reference proteome</keyword>
<name>A0A2U1UZ85_9PROT</name>
<sequence length="374" mass="42018">MDAADIAQRFQLQAVETLNSLSLNRQIIDPRTWLSEPPERRWAVEGWIPRSVVTGLYGDGGLGKSLLAQQLCTSMALGKSWLGLNVTPGVALGIFCEDSEDELHRRQWAINAHLNASPADLSRLRYLARLGRDNALMTFDGSDVGTSTPFCEEIHNLCADLKPTLLVLDTIADIYPANENDRGKVRQFVQTVLGGFAREHDCAVLVLGHPSVSGMQNGSGQSGSTAWNNTMRSRFYLARPTEEDAEPNARVLSRKKANYAPRDAELQLTWRDGVIDLTGANSFTKPDPASWEAIEAMFDELDRAWKAKRPWSYHPQTRKAGRYFPSWAQQHLGVPMKRVVKLLEDWQMNGLLTYETFDNHAKQSGLRVIRRIER</sequence>
<evidence type="ECO:0000313" key="1">
    <source>
        <dbReference type="EMBL" id="PWC26962.1"/>
    </source>
</evidence>
<dbReference type="InterPro" id="IPR027417">
    <property type="entry name" value="P-loop_NTPase"/>
</dbReference>
<dbReference type="SUPFAM" id="SSF52540">
    <property type="entry name" value="P-loop containing nucleoside triphosphate hydrolases"/>
    <property type="match status" value="1"/>
</dbReference>
<dbReference type="AlphaFoldDB" id="A0A2U1UZ85"/>
<dbReference type="Proteomes" id="UP000245048">
    <property type="component" value="Unassembled WGS sequence"/>
</dbReference>
<dbReference type="Pfam" id="PF13481">
    <property type="entry name" value="AAA_25"/>
    <property type="match status" value="1"/>
</dbReference>